<name>A0A7W9EYN9_9RHOB</name>
<organism evidence="2 3">
    <name type="scientific">Yoonia ponticola</name>
    <dbReference type="NCBI Taxonomy" id="1524255"/>
    <lineage>
        <taxon>Bacteria</taxon>
        <taxon>Pseudomonadati</taxon>
        <taxon>Pseudomonadota</taxon>
        <taxon>Alphaproteobacteria</taxon>
        <taxon>Rhodobacterales</taxon>
        <taxon>Paracoccaceae</taxon>
        <taxon>Yoonia</taxon>
    </lineage>
</organism>
<feature type="chain" id="PRO_5030993984" description="Peptidase inhibitor I78" evidence="1">
    <location>
        <begin position="22"/>
        <end position="98"/>
    </location>
</feature>
<comment type="caution">
    <text evidence="2">The sequence shown here is derived from an EMBL/GenBank/DDBJ whole genome shotgun (WGS) entry which is preliminary data.</text>
</comment>
<dbReference type="Proteomes" id="UP000535415">
    <property type="component" value="Unassembled WGS sequence"/>
</dbReference>
<dbReference type="Pfam" id="PF11720">
    <property type="entry name" value="Inhibitor_I78"/>
    <property type="match status" value="1"/>
</dbReference>
<proteinExistence type="predicted"/>
<dbReference type="Gene3D" id="3.30.10.10">
    <property type="entry name" value="Trypsin Inhibitor V, subunit A"/>
    <property type="match status" value="1"/>
</dbReference>
<accession>A0A7W9EYN9</accession>
<evidence type="ECO:0008006" key="4">
    <source>
        <dbReference type="Google" id="ProtNLM"/>
    </source>
</evidence>
<evidence type="ECO:0000313" key="3">
    <source>
        <dbReference type="Proteomes" id="UP000535415"/>
    </source>
</evidence>
<dbReference type="RefSeq" id="WP_183529724.1">
    <property type="nucleotide sequence ID" value="NZ_JACIJM010000007.1"/>
</dbReference>
<sequence length="98" mass="10387">MRLIILAMLGTLTTACIPATAISEPPVADPIPTGINDSCGAARYAGIIGQDAFVLERGFRPGEIRIIRPGTVASQEYLPERMSFEIGASGNIRRIVCG</sequence>
<dbReference type="InterPro" id="IPR021719">
    <property type="entry name" value="Prot_inh_I78"/>
</dbReference>
<keyword evidence="3" id="KW-1185">Reference proteome</keyword>
<dbReference type="PROSITE" id="PS51257">
    <property type="entry name" value="PROKAR_LIPOPROTEIN"/>
    <property type="match status" value="1"/>
</dbReference>
<gene>
    <name evidence="2" type="ORF">FHS72_002598</name>
</gene>
<dbReference type="EMBL" id="JACIJM010000007">
    <property type="protein sequence ID" value="MBB5722962.1"/>
    <property type="molecule type" value="Genomic_DNA"/>
</dbReference>
<feature type="signal peptide" evidence="1">
    <location>
        <begin position="1"/>
        <end position="21"/>
    </location>
</feature>
<reference evidence="2 3" key="1">
    <citation type="submission" date="2020-08" db="EMBL/GenBank/DDBJ databases">
        <title>Genomic Encyclopedia of Type Strains, Phase IV (KMG-IV): sequencing the most valuable type-strain genomes for metagenomic binning, comparative biology and taxonomic classification.</title>
        <authorList>
            <person name="Goeker M."/>
        </authorList>
    </citation>
    <scope>NUCLEOTIDE SEQUENCE [LARGE SCALE GENOMIC DNA]</scope>
    <source>
        <strain evidence="2 3">DSM 101064</strain>
    </source>
</reference>
<keyword evidence="1" id="KW-0732">Signal</keyword>
<evidence type="ECO:0000313" key="2">
    <source>
        <dbReference type="EMBL" id="MBB5722962.1"/>
    </source>
</evidence>
<protein>
    <recommendedName>
        <fullName evidence="4">Peptidase inhibitor I78</fullName>
    </recommendedName>
</protein>
<evidence type="ECO:0000256" key="1">
    <source>
        <dbReference type="SAM" id="SignalP"/>
    </source>
</evidence>
<dbReference type="AlphaFoldDB" id="A0A7W9EYN9"/>